<evidence type="ECO:0000256" key="1">
    <source>
        <dbReference type="ARBA" id="ARBA00003469"/>
    </source>
</evidence>
<keyword evidence="7" id="KW-0663">Pyridoxal phosphate</keyword>
<keyword evidence="9" id="KW-0408">Iron</keyword>
<evidence type="ECO:0000256" key="10">
    <source>
        <dbReference type="ARBA" id="ARBA00033171"/>
    </source>
</evidence>
<organism evidence="14 15">
    <name type="scientific">Verticiella sediminum</name>
    <dbReference type="NCBI Taxonomy" id="1247510"/>
    <lineage>
        <taxon>Bacteria</taxon>
        <taxon>Pseudomonadati</taxon>
        <taxon>Pseudomonadota</taxon>
        <taxon>Betaproteobacteria</taxon>
        <taxon>Burkholderiales</taxon>
        <taxon>Alcaligenaceae</taxon>
        <taxon>Verticiella</taxon>
    </lineage>
</organism>
<dbReference type="Proteomes" id="UP000318405">
    <property type="component" value="Unassembled WGS sequence"/>
</dbReference>
<reference evidence="14 15" key="1">
    <citation type="submission" date="2019-07" db="EMBL/GenBank/DDBJ databases">
        <title>Qingshengfaniella alkalisoli gen. nov., sp. nov., isolated from saline soil.</title>
        <authorList>
            <person name="Xu L."/>
            <person name="Huang X.-X."/>
            <person name="Sun J.-Q."/>
        </authorList>
    </citation>
    <scope>NUCLEOTIDE SEQUENCE [LARGE SCALE GENOMIC DNA]</scope>
    <source>
        <strain evidence="14 15">DSM 27279</strain>
    </source>
</reference>
<keyword evidence="15" id="KW-1185">Reference proteome</keyword>
<feature type="domain" description="SsuA/THI5-like" evidence="13">
    <location>
        <begin position="62"/>
        <end position="276"/>
    </location>
</feature>
<dbReference type="GO" id="GO:0046872">
    <property type="term" value="F:metal ion binding"/>
    <property type="evidence" value="ECO:0007669"/>
    <property type="project" value="UniProtKB-KW"/>
</dbReference>
<evidence type="ECO:0000256" key="4">
    <source>
        <dbReference type="ARBA" id="ARBA00011738"/>
    </source>
</evidence>
<gene>
    <name evidence="14" type="ORF">FOZ76_25700</name>
</gene>
<evidence type="ECO:0000256" key="7">
    <source>
        <dbReference type="ARBA" id="ARBA00022898"/>
    </source>
</evidence>
<evidence type="ECO:0000256" key="8">
    <source>
        <dbReference type="ARBA" id="ARBA00022977"/>
    </source>
</evidence>
<dbReference type="Pfam" id="PF09084">
    <property type="entry name" value="NMT1"/>
    <property type="match status" value="1"/>
</dbReference>
<dbReference type="AlphaFoldDB" id="A0A556A807"/>
<evidence type="ECO:0000256" key="5">
    <source>
        <dbReference type="ARBA" id="ARBA00022679"/>
    </source>
</evidence>
<keyword evidence="6" id="KW-0479">Metal-binding</keyword>
<evidence type="ECO:0000256" key="11">
    <source>
        <dbReference type="ARBA" id="ARBA00048179"/>
    </source>
</evidence>
<dbReference type="InterPro" id="IPR027939">
    <property type="entry name" value="NMT1/THI5"/>
</dbReference>
<dbReference type="PANTHER" id="PTHR31528">
    <property type="entry name" value="4-AMINO-5-HYDROXYMETHYL-2-METHYLPYRIMIDINE PHOSPHATE SYNTHASE THI11-RELATED"/>
    <property type="match status" value="1"/>
</dbReference>
<keyword evidence="8" id="KW-0784">Thiamine biosynthesis</keyword>
<sequence length="359" mass="38826">MRCVRQNSYRQRPGSHMRLLRQRLTIRWALPVLTAATLQAMPVHAATDVRFALDWAMQGPQAPFLLPHTNGCYDKAGLNVTTDRGFGSGDTITKVASGGYDVGFADLNAMVEYNARQPDARLISFFMIYDAAALSIVTRKDTGIVKPADLAGRTLAAPPGDASRRLFSVLAKANGFDADSVKWVNVSPELRESMLVRKSADAIAGAAFTAYIGVQAAGLKREDTVVMRYPEYGASLYGSALVTTPAFAQRNAEALKSLVACVAQGFAQAAQDPKAAIDALAEREKLTERAVETERMQLSLDWSVMTPWVKEHGMGHLDEARLEKSLADVAAALDIPVPPANQVYTTDYLPDAAALRVAP</sequence>
<evidence type="ECO:0000313" key="14">
    <source>
        <dbReference type="EMBL" id="TSH89015.1"/>
    </source>
</evidence>
<keyword evidence="12" id="KW-0732">Signal</keyword>
<comment type="catalytic activity">
    <reaction evidence="11">
        <text>N(6)-(pyridoxal phosphate)-L-lysyl-[4-amino-5-hydroxymethyl-2-methylpyrimidine phosphate synthase] + L-histidyl-[4-amino-5-hydroxymethyl-2-methylpyrimidine phosphate synthase] + 2 Fe(3+) + 4 H2O = L-lysyl-[4-amino-5-hydroxymethyl-2-methylpyrimidine phosphate synthase] + (2S)-2-amino-5-hydroxy-4-oxopentanoyl-[4-amino-5-hydroxymethyl-2-methylpyrimidine phosphate synthase] + 4-amino-2-methyl-5-(phosphooxymethyl)pyrimidine + 3-oxopropanoate + 2 Fe(2+) + 2 H(+)</text>
        <dbReference type="Rhea" id="RHEA:65756"/>
        <dbReference type="Rhea" id="RHEA-COMP:16892"/>
        <dbReference type="Rhea" id="RHEA-COMP:16893"/>
        <dbReference type="Rhea" id="RHEA-COMP:16894"/>
        <dbReference type="Rhea" id="RHEA-COMP:16895"/>
        <dbReference type="ChEBI" id="CHEBI:15377"/>
        <dbReference type="ChEBI" id="CHEBI:15378"/>
        <dbReference type="ChEBI" id="CHEBI:29033"/>
        <dbReference type="ChEBI" id="CHEBI:29034"/>
        <dbReference type="ChEBI" id="CHEBI:29969"/>
        <dbReference type="ChEBI" id="CHEBI:29979"/>
        <dbReference type="ChEBI" id="CHEBI:33190"/>
        <dbReference type="ChEBI" id="CHEBI:58354"/>
        <dbReference type="ChEBI" id="CHEBI:143915"/>
        <dbReference type="ChEBI" id="CHEBI:157692"/>
    </reaction>
    <physiologicalReaction direction="left-to-right" evidence="11">
        <dbReference type="Rhea" id="RHEA:65757"/>
    </physiologicalReaction>
</comment>
<evidence type="ECO:0000256" key="12">
    <source>
        <dbReference type="SAM" id="SignalP"/>
    </source>
</evidence>
<dbReference type="EMBL" id="VLTJ01000042">
    <property type="protein sequence ID" value="TSH89015.1"/>
    <property type="molecule type" value="Genomic_DNA"/>
</dbReference>
<comment type="subunit">
    <text evidence="4">Homodimer.</text>
</comment>
<evidence type="ECO:0000256" key="2">
    <source>
        <dbReference type="ARBA" id="ARBA00004948"/>
    </source>
</evidence>
<evidence type="ECO:0000256" key="9">
    <source>
        <dbReference type="ARBA" id="ARBA00023004"/>
    </source>
</evidence>
<proteinExistence type="inferred from homology"/>
<evidence type="ECO:0000256" key="6">
    <source>
        <dbReference type="ARBA" id="ARBA00022723"/>
    </source>
</evidence>
<comment type="similarity">
    <text evidence="3">Belongs to the NMT1/THI5 family.</text>
</comment>
<dbReference type="GO" id="GO:0016740">
    <property type="term" value="F:transferase activity"/>
    <property type="evidence" value="ECO:0007669"/>
    <property type="project" value="UniProtKB-KW"/>
</dbReference>
<comment type="pathway">
    <text evidence="2">Cofactor biosynthesis; thiamine diphosphate biosynthesis.</text>
</comment>
<dbReference type="GO" id="GO:0009228">
    <property type="term" value="P:thiamine biosynthetic process"/>
    <property type="evidence" value="ECO:0007669"/>
    <property type="project" value="UniProtKB-KW"/>
</dbReference>
<keyword evidence="5" id="KW-0808">Transferase</keyword>
<feature type="signal peptide" evidence="12">
    <location>
        <begin position="1"/>
        <end position="45"/>
    </location>
</feature>
<accession>A0A556A807</accession>
<protein>
    <recommendedName>
        <fullName evidence="10">Thiamine pyrimidine synthase</fullName>
    </recommendedName>
</protein>
<evidence type="ECO:0000313" key="15">
    <source>
        <dbReference type="Proteomes" id="UP000318405"/>
    </source>
</evidence>
<dbReference type="OrthoDB" id="8555942at2"/>
<dbReference type="InterPro" id="IPR015168">
    <property type="entry name" value="SsuA/THI5"/>
</dbReference>
<comment type="caution">
    <text evidence="14">The sequence shown here is derived from an EMBL/GenBank/DDBJ whole genome shotgun (WGS) entry which is preliminary data.</text>
</comment>
<dbReference type="PANTHER" id="PTHR31528:SF1">
    <property type="entry name" value="4-AMINO-5-HYDROXYMETHYL-2-METHYLPYRIMIDINE PHOSPHATE SYNTHASE THI11-RELATED"/>
    <property type="match status" value="1"/>
</dbReference>
<comment type="function">
    <text evidence="1">Responsible for the formation of the pyrimidine heterocycle in the thiamine biosynthesis pathway. Catalyzes the formation of hydroxymethylpyrimidine phosphate (HMP-P) from histidine and pyridoxal phosphate (PLP). The protein uses PLP and the active site histidine to form HMP-P, generating an inactive enzyme. The enzyme can only undergo a single turnover, which suggests it is a suicide enzyme.</text>
</comment>
<evidence type="ECO:0000256" key="3">
    <source>
        <dbReference type="ARBA" id="ARBA00009406"/>
    </source>
</evidence>
<dbReference type="Gene3D" id="3.40.190.10">
    <property type="entry name" value="Periplasmic binding protein-like II"/>
    <property type="match status" value="2"/>
</dbReference>
<dbReference type="SUPFAM" id="SSF53850">
    <property type="entry name" value="Periplasmic binding protein-like II"/>
    <property type="match status" value="1"/>
</dbReference>
<feature type="chain" id="PRO_5021839370" description="Thiamine pyrimidine synthase" evidence="12">
    <location>
        <begin position="46"/>
        <end position="359"/>
    </location>
</feature>
<name>A0A556A807_9BURK</name>
<evidence type="ECO:0000259" key="13">
    <source>
        <dbReference type="Pfam" id="PF09084"/>
    </source>
</evidence>